<keyword evidence="3 7" id="KW-0963">Cytoplasm</keyword>
<keyword evidence="5 7" id="KW-0808">Transferase</keyword>
<organism evidence="9 10">
    <name type="scientific">Pigmentiphaga litoralis</name>
    <dbReference type="NCBI Taxonomy" id="516702"/>
    <lineage>
        <taxon>Bacteria</taxon>
        <taxon>Pseudomonadati</taxon>
        <taxon>Pseudomonadota</taxon>
        <taxon>Betaproteobacteria</taxon>
        <taxon>Burkholderiales</taxon>
        <taxon>Alcaligenaceae</taxon>
        <taxon>Pigmentiphaga</taxon>
    </lineage>
</organism>
<evidence type="ECO:0000256" key="5">
    <source>
        <dbReference type="ARBA" id="ARBA00022679"/>
    </source>
</evidence>
<comment type="similarity">
    <text evidence="2 7">Belongs to the methyltransferase superfamily. L-isoaspartyl/D-aspartyl protein methyltransferase family.</text>
</comment>
<evidence type="ECO:0000256" key="8">
    <source>
        <dbReference type="SAM" id="MobiDB-lite"/>
    </source>
</evidence>
<keyword evidence="10" id="KW-1185">Reference proteome</keyword>
<evidence type="ECO:0000256" key="3">
    <source>
        <dbReference type="ARBA" id="ARBA00022490"/>
    </source>
</evidence>
<sequence length="339" mass="36238">MDRRKPLNPPGSAPAPTDRDTSRSTGSRASDGRGTDSRNTDHRGADTRKPAVAAPVKVTPTNSNTRVTTGRPALTRTPLPASVSRPDAVARAFNSNTRIGNPRTAVPITVPQRTAPITTPPRQDDNLGLNSERMRNALVARLRVQGIADERVLSAVQAIARHRFVDEALASRAYEDAALPIGHGQTISQPWIVARMIAAARNGKELGKVLEVGTGCGYQAAVLAGVAKEVYTIERIRALHELARTRLRPFRLPHVRLVFGDGMLGVPSAAPFDAIVVAAAGLSIPDALLGQLAIGARLIAPEGGARQRLVMIERTGAQSWVRTELEPVRFVPLQPGVLL</sequence>
<comment type="caution">
    <text evidence="9">The sequence shown here is derived from an EMBL/GenBank/DDBJ whole genome shotgun (WGS) entry which is preliminary data.</text>
</comment>
<dbReference type="CDD" id="cd02440">
    <property type="entry name" value="AdoMet_MTases"/>
    <property type="match status" value="1"/>
</dbReference>
<feature type="region of interest" description="Disordered" evidence="8">
    <location>
        <begin position="1"/>
        <end position="81"/>
    </location>
</feature>
<dbReference type="HAMAP" id="MF_00090">
    <property type="entry name" value="PIMT"/>
    <property type="match status" value="1"/>
</dbReference>
<dbReference type="EC" id="2.1.1.77" evidence="7"/>
<keyword evidence="4 7" id="KW-0489">Methyltransferase</keyword>
<name>A0A7Y9IVP9_9BURK</name>
<feature type="compositionally biased region" description="Basic and acidic residues" evidence="8">
    <location>
        <begin position="30"/>
        <end position="49"/>
    </location>
</feature>
<comment type="catalytic activity">
    <reaction evidence="7">
        <text>[protein]-L-isoaspartate + S-adenosyl-L-methionine = [protein]-L-isoaspartate alpha-methyl ester + S-adenosyl-L-homocysteine</text>
        <dbReference type="Rhea" id="RHEA:12705"/>
        <dbReference type="Rhea" id="RHEA-COMP:12143"/>
        <dbReference type="Rhea" id="RHEA-COMP:12144"/>
        <dbReference type="ChEBI" id="CHEBI:57856"/>
        <dbReference type="ChEBI" id="CHEBI:59789"/>
        <dbReference type="ChEBI" id="CHEBI:90596"/>
        <dbReference type="ChEBI" id="CHEBI:90598"/>
        <dbReference type="EC" id="2.1.1.77"/>
    </reaction>
</comment>
<dbReference type="Proteomes" id="UP000542125">
    <property type="component" value="Unassembled WGS sequence"/>
</dbReference>
<dbReference type="GO" id="GO:0004719">
    <property type="term" value="F:protein-L-isoaspartate (D-aspartate) O-methyltransferase activity"/>
    <property type="evidence" value="ECO:0007669"/>
    <property type="project" value="UniProtKB-UniRule"/>
</dbReference>
<accession>A0A7Y9IVP9</accession>
<evidence type="ECO:0000256" key="4">
    <source>
        <dbReference type="ARBA" id="ARBA00022603"/>
    </source>
</evidence>
<dbReference type="GO" id="GO:0030091">
    <property type="term" value="P:protein repair"/>
    <property type="evidence" value="ECO:0007669"/>
    <property type="project" value="UniProtKB-UniRule"/>
</dbReference>
<reference evidence="9 10" key="1">
    <citation type="submission" date="2020-07" db="EMBL/GenBank/DDBJ databases">
        <title>Genomic Encyclopedia of Type Strains, Phase IV (KMG-V): Genome sequencing to study the core and pangenomes of soil and plant-associated prokaryotes.</title>
        <authorList>
            <person name="Whitman W."/>
        </authorList>
    </citation>
    <scope>NUCLEOTIDE SEQUENCE [LARGE SCALE GENOMIC DNA]</scope>
    <source>
        <strain evidence="9 10">SAS40</strain>
    </source>
</reference>
<feature type="active site" evidence="7">
    <location>
        <position position="188"/>
    </location>
</feature>
<evidence type="ECO:0000313" key="10">
    <source>
        <dbReference type="Proteomes" id="UP000542125"/>
    </source>
</evidence>
<dbReference type="PANTHER" id="PTHR11579">
    <property type="entry name" value="PROTEIN-L-ISOASPARTATE O-METHYLTRANSFERASE"/>
    <property type="match status" value="1"/>
</dbReference>
<dbReference type="InterPro" id="IPR000682">
    <property type="entry name" value="PCMT"/>
</dbReference>
<feature type="compositionally biased region" description="Polar residues" evidence="8">
    <location>
        <begin position="59"/>
        <end position="68"/>
    </location>
</feature>
<comment type="subcellular location">
    <subcellularLocation>
        <location evidence="1 7">Cytoplasm</location>
    </subcellularLocation>
</comment>
<dbReference type="GO" id="GO:0032259">
    <property type="term" value="P:methylation"/>
    <property type="evidence" value="ECO:0007669"/>
    <property type="project" value="UniProtKB-KW"/>
</dbReference>
<dbReference type="Gene3D" id="3.40.50.150">
    <property type="entry name" value="Vaccinia Virus protein VP39"/>
    <property type="match status" value="1"/>
</dbReference>
<evidence type="ECO:0000256" key="2">
    <source>
        <dbReference type="ARBA" id="ARBA00005369"/>
    </source>
</evidence>
<dbReference type="GO" id="GO:0005737">
    <property type="term" value="C:cytoplasm"/>
    <property type="evidence" value="ECO:0007669"/>
    <property type="project" value="UniProtKB-SubCell"/>
</dbReference>
<protein>
    <recommendedName>
        <fullName evidence="7">Protein-L-isoaspartate O-methyltransferase</fullName>
        <ecNumber evidence="7">2.1.1.77</ecNumber>
    </recommendedName>
    <alternativeName>
        <fullName evidence="7">L-isoaspartyl protein carboxyl methyltransferase</fullName>
    </alternativeName>
    <alternativeName>
        <fullName evidence="7">Protein L-isoaspartyl methyltransferase</fullName>
    </alternativeName>
    <alternativeName>
        <fullName evidence="7">Protein-beta-aspartate methyltransferase</fullName>
        <shortName evidence="7">PIMT</shortName>
    </alternativeName>
</protein>
<dbReference type="NCBIfam" id="NF001453">
    <property type="entry name" value="PRK00312.1"/>
    <property type="match status" value="1"/>
</dbReference>
<evidence type="ECO:0000256" key="1">
    <source>
        <dbReference type="ARBA" id="ARBA00004496"/>
    </source>
</evidence>
<evidence type="ECO:0000256" key="7">
    <source>
        <dbReference type="HAMAP-Rule" id="MF_00090"/>
    </source>
</evidence>
<dbReference type="InterPro" id="IPR029063">
    <property type="entry name" value="SAM-dependent_MTases_sf"/>
</dbReference>
<dbReference type="EMBL" id="JACBYR010000001">
    <property type="protein sequence ID" value="NYE83814.1"/>
    <property type="molecule type" value="Genomic_DNA"/>
</dbReference>
<dbReference type="NCBIfam" id="TIGR00080">
    <property type="entry name" value="pimt"/>
    <property type="match status" value="1"/>
</dbReference>
<proteinExistence type="inferred from homology"/>
<evidence type="ECO:0000313" key="9">
    <source>
        <dbReference type="EMBL" id="NYE83814.1"/>
    </source>
</evidence>
<dbReference type="FunFam" id="3.40.50.150:FF:000010">
    <property type="entry name" value="Protein-L-isoaspartate O-methyltransferase"/>
    <property type="match status" value="1"/>
</dbReference>
<gene>
    <name evidence="7" type="primary">pcm</name>
    <name evidence="9" type="ORF">FHW18_003085</name>
</gene>
<dbReference type="Pfam" id="PF01135">
    <property type="entry name" value="PCMT"/>
    <property type="match status" value="1"/>
</dbReference>
<dbReference type="AlphaFoldDB" id="A0A7Y9IVP9"/>
<evidence type="ECO:0000256" key="6">
    <source>
        <dbReference type="ARBA" id="ARBA00022691"/>
    </source>
</evidence>
<dbReference type="SUPFAM" id="SSF53335">
    <property type="entry name" value="S-adenosyl-L-methionine-dependent methyltransferases"/>
    <property type="match status" value="1"/>
</dbReference>
<dbReference type="PANTHER" id="PTHR11579:SF0">
    <property type="entry name" value="PROTEIN-L-ISOASPARTATE(D-ASPARTATE) O-METHYLTRANSFERASE"/>
    <property type="match status" value="1"/>
</dbReference>
<dbReference type="PROSITE" id="PS01279">
    <property type="entry name" value="PCMT"/>
    <property type="match status" value="1"/>
</dbReference>
<keyword evidence="6 7" id="KW-0949">S-adenosyl-L-methionine</keyword>
<comment type="function">
    <text evidence="7">Catalyzes the methyl esterification of L-isoaspartyl residues in peptides and proteins that result from spontaneous decomposition of normal L-aspartyl and L-asparaginyl residues. It plays a role in the repair and/or degradation of damaged proteins.</text>
</comment>